<reference evidence="1 2" key="1">
    <citation type="submission" date="2024-09" db="EMBL/GenBank/DDBJ databases">
        <authorList>
            <person name="Sun Q."/>
            <person name="Mori K."/>
        </authorList>
    </citation>
    <scope>NUCLEOTIDE SEQUENCE [LARGE SCALE GENOMIC DNA]</scope>
    <source>
        <strain evidence="1 2">NCAIM B.02415</strain>
    </source>
</reference>
<proteinExistence type="predicted"/>
<dbReference type="EMBL" id="JBHLTS010000004">
    <property type="protein sequence ID" value="MFC0513261.1"/>
    <property type="molecule type" value="Genomic_DNA"/>
</dbReference>
<accession>A0ABV6L0U4</accession>
<organism evidence="1 2">
    <name type="scientific">Mucilaginibacter angelicae</name>
    <dbReference type="NCBI Taxonomy" id="869718"/>
    <lineage>
        <taxon>Bacteria</taxon>
        <taxon>Pseudomonadati</taxon>
        <taxon>Bacteroidota</taxon>
        <taxon>Sphingobacteriia</taxon>
        <taxon>Sphingobacteriales</taxon>
        <taxon>Sphingobacteriaceae</taxon>
        <taxon>Mucilaginibacter</taxon>
    </lineage>
</organism>
<dbReference type="Proteomes" id="UP001589828">
    <property type="component" value="Unassembled WGS sequence"/>
</dbReference>
<sequence length="68" mass="7971">MKAGDKHYKCVNSKTGYVIYYHSLNRGLSNEEVKAELDKVRTRVAIQNGIYLETLYWEEMKQDAELTQ</sequence>
<keyword evidence="2" id="KW-1185">Reference proteome</keyword>
<protein>
    <submittedName>
        <fullName evidence="1">Uncharacterized protein</fullName>
    </submittedName>
</protein>
<evidence type="ECO:0000313" key="2">
    <source>
        <dbReference type="Proteomes" id="UP001589828"/>
    </source>
</evidence>
<evidence type="ECO:0000313" key="1">
    <source>
        <dbReference type="EMBL" id="MFC0513261.1"/>
    </source>
</evidence>
<gene>
    <name evidence="1" type="ORF">ACFFGT_03580</name>
</gene>
<name>A0ABV6L0U4_9SPHI</name>
<comment type="caution">
    <text evidence="1">The sequence shown here is derived from an EMBL/GenBank/DDBJ whole genome shotgun (WGS) entry which is preliminary data.</text>
</comment>
<dbReference type="RefSeq" id="WP_377021134.1">
    <property type="nucleotide sequence ID" value="NZ_JBHLTS010000004.1"/>
</dbReference>